<evidence type="ECO:0000313" key="2">
    <source>
        <dbReference type="Proteomes" id="UP000076661"/>
    </source>
</evidence>
<dbReference type="PATRIC" id="fig|1365257.3.peg.86"/>
<gene>
    <name evidence="1" type="ORF">N478_00420</name>
</gene>
<dbReference type="RefSeq" id="WP_063379538.1">
    <property type="nucleotide sequence ID" value="NZ_AUXX01000001.1"/>
</dbReference>
<protein>
    <submittedName>
        <fullName evidence="1">Uncharacterized protein</fullName>
    </submittedName>
</protein>
<reference evidence="1 2" key="1">
    <citation type="submission" date="2013-07" db="EMBL/GenBank/DDBJ databases">
        <title>Comparative Genomic and Metabolomic Analysis of Twelve Strains of Pseudoalteromonas luteoviolacea.</title>
        <authorList>
            <person name="Vynne N.G."/>
            <person name="Mansson M."/>
            <person name="Gram L."/>
        </authorList>
    </citation>
    <scope>NUCLEOTIDE SEQUENCE [LARGE SCALE GENOMIC DNA]</scope>
    <source>
        <strain evidence="1 2">S4060-1</strain>
    </source>
</reference>
<proteinExistence type="predicted"/>
<sequence length="99" mass="11382">MRKLSLKQRQLWKELQGILWKDWDPIGVYEEGSKWDDEYDSYVPHLFKLVTEGADHIKISAYLTSVINQSIGLSTAPNNELEMKIAKLVIGAKHRILGD</sequence>
<comment type="caution">
    <text evidence="1">The sequence shown here is derived from an EMBL/GenBank/DDBJ whole genome shotgun (WGS) entry which is preliminary data.</text>
</comment>
<dbReference type="EMBL" id="AUXX01000001">
    <property type="protein sequence ID" value="KZN70400.1"/>
    <property type="molecule type" value="Genomic_DNA"/>
</dbReference>
<dbReference type="Proteomes" id="UP000076661">
    <property type="component" value="Unassembled WGS sequence"/>
</dbReference>
<organism evidence="1 2">
    <name type="scientific">Pseudoalteromonas luteoviolacea S4060-1</name>
    <dbReference type="NCBI Taxonomy" id="1365257"/>
    <lineage>
        <taxon>Bacteria</taxon>
        <taxon>Pseudomonadati</taxon>
        <taxon>Pseudomonadota</taxon>
        <taxon>Gammaproteobacteria</taxon>
        <taxon>Alteromonadales</taxon>
        <taxon>Pseudoalteromonadaceae</taxon>
        <taxon>Pseudoalteromonas</taxon>
    </lineage>
</organism>
<accession>A0A167PDH0</accession>
<name>A0A167PDH0_9GAMM</name>
<dbReference type="AlphaFoldDB" id="A0A167PDH0"/>
<evidence type="ECO:0000313" key="1">
    <source>
        <dbReference type="EMBL" id="KZN70400.1"/>
    </source>
</evidence>